<comment type="similarity">
    <text evidence="1 8">Belongs to the universal ribosomal protein uS3 family.</text>
</comment>
<evidence type="ECO:0000313" key="10">
    <source>
        <dbReference type="EMBL" id="KKW17605.1"/>
    </source>
</evidence>
<dbReference type="NCBIfam" id="TIGR01009">
    <property type="entry name" value="rpsC_bact"/>
    <property type="match status" value="1"/>
</dbReference>
<dbReference type="Gene3D" id="3.30.300.20">
    <property type="match status" value="1"/>
</dbReference>
<dbReference type="SUPFAM" id="SSF54821">
    <property type="entry name" value="Ribosomal protein S3 C-terminal domain"/>
    <property type="match status" value="1"/>
</dbReference>
<comment type="subunit">
    <text evidence="8">Part of the 30S ribosomal subunit. Forms a tight complex with proteins S10 and S14.</text>
</comment>
<dbReference type="FunFam" id="3.30.300.20:FF:000001">
    <property type="entry name" value="30S ribosomal protein S3"/>
    <property type="match status" value="1"/>
</dbReference>
<evidence type="ECO:0000256" key="1">
    <source>
        <dbReference type="ARBA" id="ARBA00010761"/>
    </source>
</evidence>
<accession>A0A0G1WG82</accession>
<keyword evidence="4 8" id="KW-0689">Ribosomal protein</keyword>
<dbReference type="GO" id="GO:0003735">
    <property type="term" value="F:structural constituent of ribosome"/>
    <property type="evidence" value="ECO:0007669"/>
    <property type="project" value="InterPro"/>
</dbReference>
<dbReference type="Pfam" id="PF00189">
    <property type="entry name" value="Ribosomal_S3_C"/>
    <property type="match status" value="1"/>
</dbReference>
<dbReference type="InterPro" id="IPR009019">
    <property type="entry name" value="KH_sf_prok-type"/>
</dbReference>
<feature type="domain" description="KH type-2" evidence="9">
    <location>
        <begin position="39"/>
        <end position="110"/>
    </location>
</feature>
<proteinExistence type="inferred from homology"/>
<comment type="function">
    <text evidence="6 8">Binds the lower part of the 30S subunit head. Binds mRNA in the 70S ribosome, positioning it for translation.</text>
</comment>
<dbReference type="GO" id="GO:0003729">
    <property type="term" value="F:mRNA binding"/>
    <property type="evidence" value="ECO:0007669"/>
    <property type="project" value="UniProtKB-UniRule"/>
</dbReference>
<keyword evidence="3 8" id="KW-0694">RNA-binding</keyword>
<dbReference type="AlphaFoldDB" id="A0A0G1WG82"/>
<dbReference type="GO" id="GO:0006412">
    <property type="term" value="P:translation"/>
    <property type="evidence" value="ECO:0007669"/>
    <property type="project" value="UniProtKB-UniRule"/>
</dbReference>
<dbReference type="PROSITE" id="PS50823">
    <property type="entry name" value="KH_TYPE_2"/>
    <property type="match status" value="1"/>
</dbReference>
<evidence type="ECO:0000256" key="7">
    <source>
        <dbReference type="ARBA" id="ARBA00035257"/>
    </source>
</evidence>
<evidence type="ECO:0000256" key="3">
    <source>
        <dbReference type="ARBA" id="ARBA00022884"/>
    </source>
</evidence>
<dbReference type="PANTHER" id="PTHR11760:SF19">
    <property type="entry name" value="SMALL RIBOSOMAL SUBUNIT PROTEIN US3C"/>
    <property type="match status" value="1"/>
</dbReference>
<dbReference type="Proteomes" id="UP000033982">
    <property type="component" value="Unassembled WGS sequence"/>
</dbReference>
<evidence type="ECO:0000256" key="4">
    <source>
        <dbReference type="ARBA" id="ARBA00022980"/>
    </source>
</evidence>
<dbReference type="PANTHER" id="PTHR11760">
    <property type="entry name" value="30S/40S RIBOSOMAL PROTEIN S3"/>
    <property type="match status" value="1"/>
</dbReference>
<dbReference type="InterPro" id="IPR036419">
    <property type="entry name" value="Ribosomal_S3_C_sf"/>
</dbReference>
<reference evidence="10 11" key="1">
    <citation type="journal article" date="2015" name="Nature">
        <title>rRNA introns, odd ribosomes, and small enigmatic genomes across a large radiation of phyla.</title>
        <authorList>
            <person name="Brown C.T."/>
            <person name="Hug L.A."/>
            <person name="Thomas B.C."/>
            <person name="Sharon I."/>
            <person name="Castelle C.J."/>
            <person name="Singh A."/>
            <person name="Wilkins M.J."/>
            <person name="Williams K.H."/>
            <person name="Banfield J.F."/>
        </authorList>
    </citation>
    <scope>NUCLEOTIDE SEQUENCE [LARGE SCALE GENOMIC DNA]</scope>
</reference>
<evidence type="ECO:0000256" key="6">
    <source>
        <dbReference type="ARBA" id="ARBA00024998"/>
    </source>
</evidence>
<dbReference type="InterPro" id="IPR015946">
    <property type="entry name" value="KH_dom-like_a/b"/>
</dbReference>
<sequence>MGHKVHPRIHRTPFIFPWDSRWFARKDQLALFVEQEMRIRELLETKLKEAGIDAISVERTPKDVTVTILAAKPGVVIGRGGSGLEVLRKEIEKKILQFKTKVKLNIQPVNQPALSAKIVAQNAVAEIERRLPFRRVMKQVLEKVMAAGAKGVKIAMAGRLNGVEIARREKLAAGKMSLITMRSDVDYALAEAQTLYGKIGVKVWIYHGETFGRKDKFERSASPADQPAKLKRHHL</sequence>
<dbReference type="InterPro" id="IPR005704">
    <property type="entry name" value="Ribosomal_uS3_bac-typ"/>
</dbReference>
<evidence type="ECO:0000256" key="5">
    <source>
        <dbReference type="ARBA" id="ARBA00023274"/>
    </source>
</evidence>
<name>A0A0G1WG82_9BACT</name>
<evidence type="ECO:0000259" key="9">
    <source>
        <dbReference type="PROSITE" id="PS50823"/>
    </source>
</evidence>
<dbReference type="CDD" id="cd02412">
    <property type="entry name" value="KH-II_30S_S3"/>
    <property type="match status" value="1"/>
</dbReference>
<dbReference type="SUPFAM" id="SSF54814">
    <property type="entry name" value="Prokaryotic type KH domain (KH-domain type II)"/>
    <property type="match status" value="1"/>
</dbReference>
<dbReference type="InterPro" id="IPR001351">
    <property type="entry name" value="Ribosomal_uS3_C"/>
</dbReference>
<gene>
    <name evidence="8" type="primary">rpsC</name>
    <name evidence="10" type="ORF">UY58_C0001G0030</name>
</gene>
<keyword evidence="5 8" id="KW-0687">Ribonucleoprotein</keyword>
<keyword evidence="2 8" id="KW-0699">rRNA-binding</keyword>
<evidence type="ECO:0000313" key="11">
    <source>
        <dbReference type="Proteomes" id="UP000033982"/>
    </source>
</evidence>
<evidence type="ECO:0000256" key="2">
    <source>
        <dbReference type="ARBA" id="ARBA00022730"/>
    </source>
</evidence>
<comment type="caution">
    <text evidence="10">The sequence shown here is derived from an EMBL/GenBank/DDBJ whole genome shotgun (WGS) entry which is preliminary data.</text>
</comment>
<dbReference type="HAMAP" id="MF_01309_B">
    <property type="entry name" value="Ribosomal_uS3_B"/>
    <property type="match status" value="1"/>
</dbReference>
<evidence type="ECO:0000256" key="8">
    <source>
        <dbReference type="HAMAP-Rule" id="MF_01309"/>
    </source>
</evidence>
<dbReference type="EMBL" id="LCQN01000001">
    <property type="protein sequence ID" value="KKW17605.1"/>
    <property type="molecule type" value="Genomic_DNA"/>
</dbReference>
<protein>
    <recommendedName>
        <fullName evidence="7 8">Small ribosomal subunit protein uS3</fullName>
    </recommendedName>
</protein>
<dbReference type="PATRIC" id="fig|1619043.3.peg.31"/>
<dbReference type="GO" id="GO:0022627">
    <property type="term" value="C:cytosolic small ribosomal subunit"/>
    <property type="evidence" value="ECO:0007669"/>
    <property type="project" value="TreeGrafter"/>
</dbReference>
<dbReference type="GO" id="GO:0019843">
    <property type="term" value="F:rRNA binding"/>
    <property type="evidence" value="ECO:0007669"/>
    <property type="project" value="UniProtKB-UniRule"/>
</dbReference>
<dbReference type="Gene3D" id="3.30.1140.32">
    <property type="entry name" value="Ribosomal protein S3, C-terminal domain"/>
    <property type="match status" value="1"/>
</dbReference>
<dbReference type="InterPro" id="IPR057258">
    <property type="entry name" value="Ribosomal_uS3"/>
</dbReference>
<dbReference type="Pfam" id="PF07650">
    <property type="entry name" value="KH_2"/>
    <property type="match status" value="1"/>
</dbReference>
<dbReference type="InterPro" id="IPR004044">
    <property type="entry name" value="KH_dom_type_2"/>
</dbReference>
<organism evidence="10 11">
    <name type="scientific">Candidatus Magasanikbacteria bacterium GW2011_GWA2_50_22</name>
    <dbReference type="NCBI Taxonomy" id="1619043"/>
    <lineage>
        <taxon>Bacteria</taxon>
        <taxon>Candidatus Magasanikiibacteriota</taxon>
    </lineage>
</organism>